<keyword evidence="1" id="KW-0732">Signal</keyword>
<keyword evidence="3" id="KW-1185">Reference proteome</keyword>
<dbReference type="RefSeq" id="WP_259480775.1">
    <property type="nucleotide sequence ID" value="NZ_BAAAQY010000012.1"/>
</dbReference>
<proteinExistence type="predicted"/>
<dbReference type="EMBL" id="BAAAQY010000012">
    <property type="protein sequence ID" value="GAA2246184.1"/>
    <property type="molecule type" value="Genomic_DNA"/>
</dbReference>
<accession>A0ABP5QWM5</accession>
<evidence type="ECO:0000313" key="3">
    <source>
        <dbReference type="Proteomes" id="UP001500929"/>
    </source>
</evidence>
<sequence>MRKSLALTLSAGLLLALAGCSTSPAAPDCSAAAVSGESSSTVTASGDFGADPEASFPSPLVPASVERSALIEGDGAVVGSGSTVNVSYAAYDGETGAAVGSVQTGLIVVNDGLPGGLLDGLLCTTAGERVAIALPNEQAAEVVTGAPGSIVMVFDVIDVYPSAASGTLQSGASGFPSVVRDANGRPGVNISGEAPTEAKATTLIAGDGAEIAEGDTVLVQSLAVSYSTGDVLSTTWDGSPQLWLMSDDATQTQGSSQPAGVTPFLVGQTVGSQVLIVIPGESDGDATAYVVDVLGVLPAS</sequence>
<keyword evidence="2" id="KW-0413">Isomerase</keyword>
<feature type="chain" id="PRO_5046374789" evidence="1">
    <location>
        <begin position="26"/>
        <end position="300"/>
    </location>
</feature>
<reference evidence="3" key="1">
    <citation type="journal article" date="2019" name="Int. J. Syst. Evol. Microbiol.">
        <title>The Global Catalogue of Microorganisms (GCM) 10K type strain sequencing project: providing services to taxonomists for standard genome sequencing and annotation.</title>
        <authorList>
            <consortium name="The Broad Institute Genomics Platform"/>
            <consortium name="The Broad Institute Genome Sequencing Center for Infectious Disease"/>
            <person name="Wu L."/>
            <person name="Ma J."/>
        </authorList>
    </citation>
    <scope>NUCLEOTIDE SEQUENCE [LARGE SCALE GENOMIC DNA]</scope>
    <source>
        <strain evidence="3">JCM 16117</strain>
    </source>
</reference>
<feature type="signal peptide" evidence="1">
    <location>
        <begin position="1"/>
        <end position="25"/>
    </location>
</feature>
<dbReference type="Proteomes" id="UP001500929">
    <property type="component" value="Unassembled WGS sequence"/>
</dbReference>
<evidence type="ECO:0000256" key="1">
    <source>
        <dbReference type="SAM" id="SignalP"/>
    </source>
</evidence>
<organism evidence="2 3">
    <name type="scientific">Herbiconiux moechotypicola</name>
    <dbReference type="NCBI Taxonomy" id="637393"/>
    <lineage>
        <taxon>Bacteria</taxon>
        <taxon>Bacillati</taxon>
        <taxon>Actinomycetota</taxon>
        <taxon>Actinomycetes</taxon>
        <taxon>Micrococcales</taxon>
        <taxon>Microbacteriaceae</taxon>
        <taxon>Herbiconiux</taxon>
    </lineage>
</organism>
<evidence type="ECO:0000313" key="2">
    <source>
        <dbReference type="EMBL" id="GAA2246184.1"/>
    </source>
</evidence>
<comment type="caution">
    <text evidence="2">The sequence shown here is derived from an EMBL/GenBank/DDBJ whole genome shotgun (WGS) entry which is preliminary data.</text>
</comment>
<dbReference type="GO" id="GO:0016853">
    <property type="term" value="F:isomerase activity"/>
    <property type="evidence" value="ECO:0007669"/>
    <property type="project" value="UniProtKB-KW"/>
</dbReference>
<gene>
    <name evidence="2" type="ORF">GCM10009851_34470</name>
</gene>
<protein>
    <submittedName>
        <fullName evidence="2">FKBP-type peptidyl-prolyl cis-trans isomerase</fullName>
    </submittedName>
</protein>
<dbReference type="PROSITE" id="PS51257">
    <property type="entry name" value="PROKAR_LIPOPROTEIN"/>
    <property type="match status" value="1"/>
</dbReference>
<name>A0ABP5QWM5_9MICO</name>